<name>A0A3B0X2U6_9ZZZZ</name>
<evidence type="ECO:0000256" key="3">
    <source>
        <dbReference type="ARBA" id="ARBA00022679"/>
    </source>
</evidence>
<dbReference type="GO" id="GO:0003908">
    <property type="term" value="F:methylated-DNA-[protein]-cysteine S-methyltransferase activity"/>
    <property type="evidence" value="ECO:0007669"/>
    <property type="project" value="UniProtKB-EC"/>
</dbReference>
<dbReference type="PROSITE" id="PS00374">
    <property type="entry name" value="MGMT"/>
    <property type="match status" value="1"/>
</dbReference>
<feature type="domain" description="Methylated-DNA-[protein]-cysteine S-methyltransferase DNA binding" evidence="7">
    <location>
        <begin position="77"/>
        <end position="159"/>
    </location>
</feature>
<dbReference type="GO" id="GO:0032259">
    <property type="term" value="P:methylation"/>
    <property type="evidence" value="ECO:0007669"/>
    <property type="project" value="UniProtKB-KW"/>
</dbReference>
<dbReference type="InterPro" id="IPR014048">
    <property type="entry name" value="MethylDNA_cys_MeTrfase_DNA-bd"/>
</dbReference>
<dbReference type="CDD" id="cd06445">
    <property type="entry name" value="ATase"/>
    <property type="match status" value="1"/>
</dbReference>
<sequence length="161" mass="17994">MKTINQQYDVIFTTELATIGLKFEESKLIRVEYLNNKSIKIPKNKIAEKVKNKIEKYLKSSSKAKKLNIDVQLNVTPFQKKVLDQLQKIPYGETRTYGEIAKILKTSPRAVGNACRNNPVPIVIPCHRVLAANGIGGYDGAKSGALLNIKRDLLKKEGISL</sequence>
<protein>
    <submittedName>
        <fullName evidence="8">Methylated-DNA--protein-cysteine methyltransferase</fullName>
        <ecNumber evidence="8">2.1.1.63</ecNumber>
    </submittedName>
</protein>
<dbReference type="PANTHER" id="PTHR10815:SF13">
    <property type="entry name" value="METHYLATED-DNA--PROTEIN-CYSTEINE METHYLTRANSFERASE"/>
    <property type="match status" value="1"/>
</dbReference>
<dbReference type="InterPro" id="IPR036217">
    <property type="entry name" value="MethylDNA_cys_MeTrfase_DNAb"/>
</dbReference>
<keyword evidence="5" id="KW-0234">DNA repair</keyword>
<dbReference type="EC" id="2.1.1.63" evidence="8"/>
<evidence type="ECO:0000256" key="1">
    <source>
        <dbReference type="ARBA" id="ARBA00001286"/>
    </source>
</evidence>
<evidence type="ECO:0000259" key="7">
    <source>
        <dbReference type="Pfam" id="PF01035"/>
    </source>
</evidence>
<dbReference type="InterPro" id="IPR036388">
    <property type="entry name" value="WH-like_DNA-bd_sf"/>
</dbReference>
<keyword evidence="2 8" id="KW-0489">Methyltransferase</keyword>
<keyword evidence="4" id="KW-0227">DNA damage</keyword>
<keyword evidence="3 8" id="KW-0808">Transferase</keyword>
<accession>A0A3B0X2U6</accession>
<evidence type="ECO:0000256" key="5">
    <source>
        <dbReference type="ARBA" id="ARBA00023204"/>
    </source>
</evidence>
<gene>
    <name evidence="8" type="ORF">MNBD_GAMMA06-2203</name>
</gene>
<comment type="catalytic activity">
    <reaction evidence="1">
        <text>a 4-O-methyl-thymidine in DNA + L-cysteinyl-[protein] = a thymidine in DNA + S-methyl-L-cysteinyl-[protein]</text>
        <dbReference type="Rhea" id="RHEA:53428"/>
        <dbReference type="Rhea" id="RHEA-COMP:10131"/>
        <dbReference type="Rhea" id="RHEA-COMP:10132"/>
        <dbReference type="Rhea" id="RHEA-COMP:13555"/>
        <dbReference type="Rhea" id="RHEA-COMP:13556"/>
        <dbReference type="ChEBI" id="CHEBI:29950"/>
        <dbReference type="ChEBI" id="CHEBI:82612"/>
        <dbReference type="ChEBI" id="CHEBI:137386"/>
        <dbReference type="ChEBI" id="CHEBI:137387"/>
        <dbReference type="EC" id="2.1.1.63"/>
    </reaction>
</comment>
<organism evidence="8">
    <name type="scientific">hydrothermal vent metagenome</name>
    <dbReference type="NCBI Taxonomy" id="652676"/>
    <lineage>
        <taxon>unclassified sequences</taxon>
        <taxon>metagenomes</taxon>
        <taxon>ecological metagenomes</taxon>
    </lineage>
</organism>
<dbReference type="EMBL" id="UOFD01000008">
    <property type="protein sequence ID" value="VAW50194.1"/>
    <property type="molecule type" value="Genomic_DNA"/>
</dbReference>
<evidence type="ECO:0000313" key="8">
    <source>
        <dbReference type="EMBL" id="VAW50194.1"/>
    </source>
</evidence>
<dbReference type="NCBIfam" id="TIGR00589">
    <property type="entry name" value="ogt"/>
    <property type="match status" value="1"/>
</dbReference>
<dbReference type="GO" id="GO:0006281">
    <property type="term" value="P:DNA repair"/>
    <property type="evidence" value="ECO:0007669"/>
    <property type="project" value="UniProtKB-KW"/>
</dbReference>
<dbReference type="Gene3D" id="1.10.10.10">
    <property type="entry name" value="Winged helix-like DNA-binding domain superfamily/Winged helix DNA-binding domain"/>
    <property type="match status" value="1"/>
</dbReference>
<dbReference type="PANTHER" id="PTHR10815">
    <property type="entry name" value="METHYLATED-DNA--PROTEIN-CYSTEINE METHYLTRANSFERASE"/>
    <property type="match status" value="1"/>
</dbReference>
<evidence type="ECO:0000256" key="6">
    <source>
        <dbReference type="ARBA" id="ARBA00049348"/>
    </source>
</evidence>
<dbReference type="Pfam" id="PF01035">
    <property type="entry name" value="DNA_binding_1"/>
    <property type="match status" value="1"/>
</dbReference>
<comment type="catalytic activity">
    <reaction evidence="6">
        <text>a 6-O-methyl-2'-deoxyguanosine in DNA + L-cysteinyl-[protein] = S-methyl-L-cysteinyl-[protein] + a 2'-deoxyguanosine in DNA</text>
        <dbReference type="Rhea" id="RHEA:24000"/>
        <dbReference type="Rhea" id="RHEA-COMP:10131"/>
        <dbReference type="Rhea" id="RHEA-COMP:10132"/>
        <dbReference type="Rhea" id="RHEA-COMP:11367"/>
        <dbReference type="Rhea" id="RHEA-COMP:11368"/>
        <dbReference type="ChEBI" id="CHEBI:29950"/>
        <dbReference type="ChEBI" id="CHEBI:82612"/>
        <dbReference type="ChEBI" id="CHEBI:85445"/>
        <dbReference type="ChEBI" id="CHEBI:85448"/>
        <dbReference type="EC" id="2.1.1.63"/>
    </reaction>
</comment>
<evidence type="ECO:0000256" key="2">
    <source>
        <dbReference type="ARBA" id="ARBA00022603"/>
    </source>
</evidence>
<reference evidence="8" key="1">
    <citation type="submission" date="2018-06" db="EMBL/GenBank/DDBJ databases">
        <authorList>
            <person name="Zhirakovskaya E."/>
        </authorList>
    </citation>
    <scope>NUCLEOTIDE SEQUENCE</scope>
</reference>
<dbReference type="AlphaFoldDB" id="A0A3B0X2U6"/>
<dbReference type="SUPFAM" id="SSF46767">
    <property type="entry name" value="Methylated DNA-protein cysteine methyltransferase, C-terminal domain"/>
    <property type="match status" value="1"/>
</dbReference>
<evidence type="ECO:0000256" key="4">
    <source>
        <dbReference type="ARBA" id="ARBA00022763"/>
    </source>
</evidence>
<proteinExistence type="predicted"/>
<dbReference type="InterPro" id="IPR001497">
    <property type="entry name" value="MethylDNA_cys_MeTrfase_AS"/>
</dbReference>